<feature type="chain" id="PRO_5046250106" description="Lipoprotein" evidence="1">
    <location>
        <begin position="21"/>
        <end position="177"/>
    </location>
</feature>
<sequence>MKTKLLFGVLILFFTLNSCKNEVSKEESTEGKDNFSVVIEGVFEKNDKLQVFYLLDGQDWSEENSIAQAIYASKDMQKIELDFPKNIKLKNVRVDLGFNPTQSYVTIKNISLKYKNEIIDGDLEGYILYFTPNEFVTWDRNYFGYKLNTIDNKYDPFMIGNELFMDKLAIMMEKKQE</sequence>
<proteinExistence type="predicted"/>
<dbReference type="EMBL" id="CP096829">
    <property type="protein sequence ID" value="UPZ16759.1"/>
    <property type="molecule type" value="Genomic_DNA"/>
</dbReference>
<evidence type="ECO:0000256" key="1">
    <source>
        <dbReference type="SAM" id="SignalP"/>
    </source>
</evidence>
<feature type="signal peptide" evidence="1">
    <location>
        <begin position="1"/>
        <end position="20"/>
    </location>
</feature>
<organism evidence="2 3">
    <name type="scientific">Flavobacterium humidisoli</name>
    <dbReference type="NCBI Taxonomy" id="2937442"/>
    <lineage>
        <taxon>Bacteria</taxon>
        <taxon>Pseudomonadati</taxon>
        <taxon>Bacteroidota</taxon>
        <taxon>Flavobacteriia</taxon>
        <taxon>Flavobacteriales</taxon>
        <taxon>Flavobacteriaceae</taxon>
        <taxon>Flavobacterium</taxon>
    </lineage>
</organism>
<name>A0ABY4LUI7_9FLAO</name>
<evidence type="ECO:0008006" key="4">
    <source>
        <dbReference type="Google" id="ProtNLM"/>
    </source>
</evidence>
<protein>
    <recommendedName>
        <fullName evidence="4">Lipoprotein</fullName>
    </recommendedName>
</protein>
<dbReference type="Proteomes" id="UP000829998">
    <property type="component" value="Chromosome"/>
</dbReference>
<keyword evidence="1" id="KW-0732">Signal</keyword>
<dbReference type="RefSeq" id="WP_248728833.1">
    <property type="nucleotide sequence ID" value="NZ_CP096829.1"/>
</dbReference>
<accession>A0ABY4LUI7</accession>
<gene>
    <name evidence="2" type="ORF">M0M44_05305</name>
</gene>
<evidence type="ECO:0000313" key="3">
    <source>
        <dbReference type="Proteomes" id="UP000829998"/>
    </source>
</evidence>
<evidence type="ECO:0000313" key="2">
    <source>
        <dbReference type="EMBL" id="UPZ16759.1"/>
    </source>
</evidence>
<keyword evidence="3" id="KW-1185">Reference proteome</keyword>
<reference evidence="2 3" key="1">
    <citation type="submission" date="2022-04" db="EMBL/GenBank/DDBJ databases">
        <authorList>
            <person name="Ra J.-S."/>
            <person name="Kim S.-B."/>
        </authorList>
    </citation>
    <scope>NUCLEOTIDE SEQUENCE [LARGE SCALE GENOMIC DNA]</scope>
    <source>
        <strain evidence="2 3">MMS21-Er5</strain>
    </source>
</reference>